<comment type="function">
    <text evidence="9">DNA-dependent RNA polymerase catalyzes the transcription of DNA into RNA using the four ribonucleoside triphosphates as substrates. Specific peripheric component of RNA polymerase III (Pol III) which synthesizes small non-coding RNAs including 5S rRNA, snRNAs, tRNAs and miRNAs from at least 500 distinct genomic loci. With CRCP/RPC9 forms a mobile stalk that protrudes from Pol III core and functions primarily in transcription initiation. Pol III plays a key role in sensing and limiting infection by intracellular bacteria and DNA viruses. Acts as nuclear and cytosolic DNA sensor involved in innate immune response. Can sense non-self dsDNA that serves as template for transcription into dsRNA. The non-self RNA polymerase III transcripts, such as Epstein-Barr virus-encoded RNAs (EBERs) induce type I interferon and NF-kappa-B through the RIG-I pathway.</text>
</comment>
<feature type="compositionally biased region" description="Low complexity" evidence="14">
    <location>
        <begin position="160"/>
        <end position="169"/>
    </location>
</feature>
<protein>
    <recommendedName>
        <fullName evidence="11">DNA-directed RNA polymerase III subunit RPC8</fullName>
    </recommendedName>
    <alternativeName>
        <fullName evidence="13">DNA-directed RNA polymerase III subunit H</fullName>
    </alternativeName>
    <alternativeName>
        <fullName evidence="12">DNA-directed RNA polymerase III subunit rpc8</fullName>
    </alternativeName>
</protein>
<comment type="subcellular location">
    <subcellularLocation>
        <location evidence="1">Nucleus</location>
    </subcellularLocation>
</comment>
<proteinExistence type="inferred from homology"/>
<evidence type="ECO:0000256" key="13">
    <source>
        <dbReference type="ARBA" id="ARBA00078855"/>
    </source>
</evidence>
<dbReference type="SUPFAM" id="SSF50249">
    <property type="entry name" value="Nucleic acid-binding proteins"/>
    <property type="match status" value="1"/>
</dbReference>
<reference evidence="17 18" key="1">
    <citation type="submission" date="2019-07" db="EMBL/GenBank/DDBJ databases">
        <title>Draft genome assembly of a fouling barnacle, Amphibalanus amphitrite (Darwin, 1854): The first reference genome for Thecostraca.</title>
        <authorList>
            <person name="Kim W."/>
        </authorList>
    </citation>
    <scope>NUCLEOTIDE SEQUENCE [LARGE SCALE GENOMIC DNA]</scope>
    <source>
        <strain evidence="17">SNU_AA5</strain>
        <tissue evidence="17">Soma without cirri and trophi</tissue>
    </source>
</reference>
<dbReference type="Gene3D" id="3.30.1490.120">
    <property type="entry name" value="RNA polymerase Rpb7-like, N-terminal domain"/>
    <property type="match status" value="1"/>
</dbReference>
<dbReference type="InterPro" id="IPR045113">
    <property type="entry name" value="Rpb7-like"/>
</dbReference>
<gene>
    <name evidence="17" type="primary">POLR3H_1</name>
    <name evidence="17" type="ORF">FJT64_010380</name>
</gene>
<keyword evidence="7" id="KW-0804">Transcription</keyword>
<dbReference type="Pfam" id="PF08292">
    <property type="entry name" value="RNA_pol_Rbc25"/>
    <property type="match status" value="1"/>
</dbReference>
<dbReference type="GO" id="GO:0003899">
    <property type="term" value="F:DNA-directed RNA polymerase activity"/>
    <property type="evidence" value="ECO:0007669"/>
    <property type="project" value="InterPro"/>
</dbReference>
<dbReference type="OrthoDB" id="10256606at2759"/>
<keyword evidence="6" id="KW-0051">Antiviral defense</keyword>
<keyword evidence="8" id="KW-0539">Nucleus</keyword>
<comment type="subunit">
    <text evidence="10">Component of the RNA polymerase III complex consisting of 17 subunits: a ten-subunit horseshoe-shaped catalytic core composed of POLR3A/RPC1, POLR3B/RPC2, POLR1C/RPAC1, POLR1D/RPAC2, POLR3K/RPC10, POLR2E/RPABC1, POLR2F/RPABC2, POLR2H/RPABC3, POLR2K/RPABC4 and POLR2L/RPABC5; a mobile stalk composed of two subunits POLR3H/RPC8 and CRCP/RPC9, protruding from the core and functioning primarily in transcription initiation; and additional subunits homologous to general transcription factors of the RNA polymerase II machinery, POLR3C/RPC3-POLR3F/RPC6-POLR3G/RPC7 heterotrimer required for transcription initiation and POLR3D/RPC4-POLR3E/RPC5 heterodimer involved in both transcription initiation and termination. Interacts with CRCP/RPC9. POLR3H/RPC8 and CRCP/RPC9 probably form a Pol III subcomplex.</text>
</comment>
<evidence type="ECO:0000256" key="9">
    <source>
        <dbReference type="ARBA" id="ARBA00054245"/>
    </source>
</evidence>
<evidence type="ECO:0000256" key="10">
    <source>
        <dbReference type="ARBA" id="ARBA00062626"/>
    </source>
</evidence>
<dbReference type="EMBL" id="VIIS01001874">
    <property type="protein sequence ID" value="KAF0291524.1"/>
    <property type="molecule type" value="Genomic_DNA"/>
</dbReference>
<evidence type="ECO:0000256" key="12">
    <source>
        <dbReference type="ARBA" id="ARBA00073027"/>
    </source>
</evidence>
<evidence type="ECO:0000256" key="11">
    <source>
        <dbReference type="ARBA" id="ARBA00072526"/>
    </source>
</evidence>
<dbReference type="InterPro" id="IPR013238">
    <property type="entry name" value="RNA_pol_III_Rbc25"/>
</dbReference>
<dbReference type="GO" id="GO:0003677">
    <property type="term" value="F:DNA binding"/>
    <property type="evidence" value="ECO:0007669"/>
    <property type="project" value="InterPro"/>
</dbReference>
<dbReference type="GO" id="GO:0006384">
    <property type="term" value="P:transcription initiation at RNA polymerase III promoter"/>
    <property type="evidence" value="ECO:0007669"/>
    <property type="project" value="TreeGrafter"/>
</dbReference>
<dbReference type="Proteomes" id="UP000440578">
    <property type="component" value="Unassembled WGS sequence"/>
</dbReference>
<evidence type="ECO:0000256" key="7">
    <source>
        <dbReference type="ARBA" id="ARBA00023163"/>
    </source>
</evidence>
<name>A0A6A4VJ24_AMPAM</name>
<dbReference type="CDD" id="cd04330">
    <property type="entry name" value="RNAP_III_Rpc25_N"/>
    <property type="match status" value="1"/>
</dbReference>
<feature type="domain" description="RNA polymerase Rpb7-like N-terminal" evidence="15">
    <location>
        <begin position="9"/>
        <end position="64"/>
    </location>
</feature>
<dbReference type="InterPro" id="IPR004519">
    <property type="entry name" value="RNAP_E/RPC8"/>
</dbReference>
<sequence length="208" mass="23185">MFVLAKLQDVVRIPPWQFNKPLTEAITEELNRKLSNRVLYSVGLCIALHDIVKLEESFILPGDGASHSRTTFRYVVFRPYVDEVLTGRIKSCSSDGVQVSLGFFDDILIPPSALQQPARFDEAEQVWIWEYEDGKHSLFMDPGEEVRFRVAAETFTDTTPAGPELSPAEPSAPPADPAAGQQRHTPYLITATVNEPGLGLLSWWANLS</sequence>
<keyword evidence="4" id="KW-0399">Innate immunity</keyword>
<accession>A0A6A4VJ24</accession>
<dbReference type="PANTHER" id="PTHR12709:SF1">
    <property type="entry name" value="DNA-DIRECTED RNA POLYMERASE III SUBUNIT RPC8"/>
    <property type="match status" value="1"/>
</dbReference>
<keyword evidence="18" id="KW-1185">Reference proteome</keyword>
<keyword evidence="3 17" id="KW-0240">DNA-directed RNA polymerase</keyword>
<dbReference type="PANTHER" id="PTHR12709">
    <property type="entry name" value="DNA-DIRECTED RNA POLYMERASE II, III"/>
    <property type="match status" value="1"/>
</dbReference>
<evidence type="ECO:0000259" key="16">
    <source>
        <dbReference type="Pfam" id="PF08292"/>
    </source>
</evidence>
<evidence type="ECO:0000256" key="2">
    <source>
        <dbReference type="ARBA" id="ARBA00009307"/>
    </source>
</evidence>
<evidence type="ECO:0000256" key="14">
    <source>
        <dbReference type="SAM" id="MobiDB-lite"/>
    </source>
</evidence>
<comment type="caution">
    <text evidence="17">The sequence shown here is derived from an EMBL/GenBank/DDBJ whole genome shotgun (WGS) entry which is preliminary data.</text>
</comment>
<dbReference type="Gene3D" id="2.40.50.140">
    <property type="entry name" value="Nucleic acid-binding proteins"/>
    <property type="match status" value="1"/>
</dbReference>
<dbReference type="InterPro" id="IPR005576">
    <property type="entry name" value="Rpb7-like_N"/>
</dbReference>
<feature type="domain" description="RNA polymerase III subunit Rpc25" evidence="16">
    <location>
        <begin position="83"/>
        <end position="204"/>
    </location>
</feature>
<evidence type="ECO:0000256" key="8">
    <source>
        <dbReference type="ARBA" id="ARBA00023242"/>
    </source>
</evidence>
<dbReference type="FunFam" id="2.40.50.140:FF:000130">
    <property type="entry name" value="DNA-directed RNA polymerase III subunit RPC8"/>
    <property type="match status" value="1"/>
</dbReference>
<comment type="similarity">
    <text evidence="2">Belongs to the eukaryotic RPB7/RPC8 RNA polymerase subunit family.</text>
</comment>
<dbReference type="NCBIfam" id="TIGR00448">
    <property type="entry name" value="rpoE"/>
    <property type="match status" value="1"/>
</dbReference>
<dbReference type="GO" id="GO:0045087">
    <property type="term" value="P:innate immune response"/>
    <property type="evidence" value="ECO:0007669"/>
    <property type="project" value="UniProtKB-KW"/>
</dbReference>
<evidence type="ECO:0000313" key="18">
    <source>
        <dbReference type="Proteomes" id="UP000440578"/>
    </source>
</evidence>
<dbReference type="GO" id="GO:0005666">
    <property type="term" value="C:RNA polymerase III complex"/>
    <property type="evidence" value="ECO:0007669"/>
    <property type="project" value="TreeGrafter"/>
</dbReference>
<evidence type="ECO:0000256" key="4">
    <source>
        <dbReference type="ARBA" id="ARBA00022588"/>
    </source>
</evidence>
<dbReference type="FunFam" id="3.30.1490.120:FF:000002">
    <property type="entry name" value="DNA-directed RNA polymerase III subunit RPC8"/>
    <property type="match status" value="1"/>
</dbReference>
<keyword evidence="5" id="KW-0391">Immunity</keyword>
<dbReference type="InterPro" id="IPR012340">
    <property type="entry name" value="NA-bd_OB-fold"/>
</dbReference>
<feature type="region of interest" description="Disordered" evidence="14">
    <location>
        <begin position="157"/>
        <end position="181"/>
    </location>
</feature>
<evidence type="ECO:0000313" key="17">
    <source>
        <dbReference type="EMBL" id="KAF0291524.1"/>
    </source>
</evidence>
<dbReference type="Pfam" id="PF03876">
    <property type="entry name" value="SHS2_Rpb7-N"/>
    <property type="match status" value="1"/>
</dbReference>
<organism evidence="17 18">
    <name type="scientific">Amphibalanus amphitrite</name>
    <name type="common">Striped barnacle</name>
    <name type="synonym">Balanus amphitrite</name>
    <dbReference type="NCBI Taxonomy" id="1232801"/>
    <lineage>
        <taxon>Eukaryota</taxon>
        <taxon>Metazoa</taxon>
        <taxon>Ecdysozoa</taxon>
        <taxon>Arthropoda</taxon>
        <taxon>Crustacea</taxon>
        <taxon>Multicrustacea</taxon>
        <taxon>Cirripedia</taxon>
        <taxon>Thoracica</taxon>
        <taxon>Thoracicalcarea</taxon>
        <taxon>Balanomorpha</taxon>
        <taxon>Balanoidea</taxon>
        <taxon>Balanidae</taxon>
        <taxon>Amphibalaninae</taxon>
        <taxon>Amphibalanus</taxon>
    </lineage>
</organism>
<dbReference type="GO" id="GO:0051607">
    <property type="term" value="P:defense response to virus"/>
    <property type="evidence" value="ECO:0007669"/>
    <property type="project" value="UniProtKB-KW"/>
</dbReference>
<dbReference type="EMBL" id="VIIS01001874">
    <property type="protein sequence ID" value="KAF0291525.1"/>
    <property type="molecule type" value="Genomic_DNA"/>
</dbReference>
<dbReference type="InterPro" id="IPR036898">
    <property type="entry name" value="RNA_pol_Rpb7-like_N_sf"/>
</dbReference>
<dbReference type="AlphaFoldDB" id="A0A6A4VJ24"/>
<evidence type="ECO:0000256" key="6">
    <source>
        <dbReference type="ARBA" id="ARBA00023118"/>
    </source>
</evidence>
<evidence type="ECO:0000256" key="1">
    <source>
        <dbReference type="ARBA" id="ARBA00004123"/>
    </source>
</evidence>
<evidence type="ECO:0000256" key="5">
    <source>
        <dbReference type="ARBA" id="ARBA00022859"/>
    </source>
</evidence>
<evidence type="ECO:0000256" key="3">
    <source>
        <dbReference type="ARBA" id="ARBA00022478"/>
    </source>
</evidence>
<evidence type="ECO:0000259" key="15">
    <source>
        <dbReference type="Pfam" id="PF03876"/>
    </source>
</evidence>
<dbReference type="SUPFAM" id="SSF88798">
    <property type="entry name" value="N-terminal, heterodimerisation domain of RBP7 (RpoE)"/>
    <property type="match status" value="1"/>
</dbReference>